<keyword evidence="7" id="KW-0255">Endonuclease</keyword>
<dbReference type="Pfam" id="PF07669">
    <property type="entry name" value="Eco57I"/>
    <property type="match status" value="1"/>
</dbReference>
<dbReference type="Proteomes" id="UP000321245">
    <property type="component" value="Unassembled WGS sequence"/>
</dbReference>
<dbReference type="PROSITE" id="PS00092">
    <property type="entry name" value="N6_MTASE"/>
    <property type="match status" value="1"/>
</dbReference>
<dbReference type="GeneID" id="84649160"/>
<evidence type="ECO:0000313" key="7">
    <source>
        <dbReference type="EMBL" id="GEM53003.1"/>
    </source>
</evidence>
<keyword evidence="7" id="KW-0540">Nuclease</keyword>
<keyword evidence="7" id="KW-0378">Hydrolase</keyword>
<dbReference type="EC" id="2.1.1.72" evidence="1"/>
<gene>
    <name evidence="7" type="ORF">EB1_27930</name>
</gene>
<evidence type="ECO:0000313" key="8">
    <source>
        <dbReference type="Proteomes" id="UP000321245"/>
    </source>
</evidence>
<evidence type="ECO:0000259" key="6">
    <source>
        <dbReference type="Pfam" id="PF07669"/>
    </source>
</evidence>
<dbReference type="STRING" id="1218108.GCA_000382425_00922"/>
<dbReference type="EMBL" id="BJXC01000022">
    <property type="protein sequence ID" value="GEM53003.1"/>
    <property type="molecule type" value="Genomic_DNA"/>
</dbReference>
<evidence type="ECO:0000256" key="2">
    <source>
        <dbReference type="ARBA" id="ARBA00022603"/>
    </source>
</evidence>
<accession>A0A511NJP9</accession>
<dbReference type="RefSeq" id="WP_244874876.1">
    <property type="nucleotide sequence ID" value="NZ_BJXC01000022.1"/>
</dbReference>
<comment type="catalytic activity">
    <reaction evidence="5">
        <text>a 2'-deoxyadenosine in DNA + S-adenosyl-L-methionine = an N(6)-methyl-2'-deoxyadenosine in DNA + S-adenosyl-L-homocysteine + H(+)</text>
        <dbReference type="Rhea" id="RHEA:15197"/>
        <dbReference type="Rhea" id="RHEA-COMP:12418"/>
        <dbReference type="Rhea" id="RHEA-COMP:12419"/>
        <dbReference type="ChEBI" id="CHEBI:15378"/>
        <dbReference type="ChEBI" id="CHEBI:57856"/>
        <dbReference type="ChEBI" id="CHEBI:59789"/>
        <dbReference type="ChEBI" id="CHEBI:90615"/>
        <dbReference type="ChEBI" id="CHEBI:90616"/>
        <dbReference type="EC" id="2.1.1.72"/>
    </reaction>
</comment>
<sequence length="1041" mass="122418">MRNIVDNYSLNKVLKSLDLDQSVVFRNKSNNNYDVQFHKDIQQKIESILPDAVYIFNSQPLILFFDLTKDNRELSDLYKKVWSFDNTSIIFILKDTGIEVFNALNYIKDKKQNTLEKIDLSEDEIKRLFNLWELESGNTWDWFQKEYIEKQKGKTHRKRVNERLFSNIKEVRNHLTSDSSLNENEANSLILRLIFIRYLIDRKINIDNELIPGDVENLNERRKNFIQLIKDPENLNQLFIKLNKRFNGVLFKETEFVLTNNQADYLSAVFAGELDGDDSLFKNFFFEIFDFSIIPVEVISGIYESLIDEEKRKLDSAVYTPSFLVDYILKDTVDEFLKNNKPEDCTIFEVAVGSGIFLVQSLRRIIEKEIELNGNDDKILFSEKIKSFAENNLYGIDINSQALKVTCFSIYIALLDYLDPADINIYQFPKLIGKNLFESNFFGKLNNENNLESADFEETIKNIQPKFILGNPPWKSKKDDVIHTKWLTTNNKTVGNFEIAQSFLLRVKDFMTFDTKSALILTSTMFYNVSKTTRKFKKDVLNTYCIDKFFDLSAVKQSLFDTQESPTSIIFFRLSNNNEHFNNTVKHHSLKVNSFLKNFRMLVIEKFDQKEILQKHFIENDWMFKVALYGNTLDFHFINKVNYNKDKIFDFVKKGKLLKGAGIERGKDCKKFEGLIGLPIIENNDINEYYTLTSKSKILSESDVYLSRGRNKDIFLGEKILLKEQSKNWNKPVISYVESDSVFRKGTFSISSNDKNFLKFLYTLLISDLYNYYLFYITGAWGIGTRPAIRFDDEYLNFPIVIANEEIKTKITQLFDSLLTPIKEFYLNNIKKDDTKFELKSANHKNPEPPIDNNALDRINNIIYELYDIKEYEKDLIDYVLNVSRYQFQESKQDLFTHKVDDDIELLKRYAEIYLNEFSKIYVDEYIQVEVYTLNHFIAMNFIMKEEKPDNPIIYSENKNIQSVLKSLANTLSVSEIVSTDNIEKNLFIQKDIKGFEDNAFYIIKPNEYKCWHRAMAWYDVAEFKEIIQEAELNELNKSAE</sequence>
<dbReference type="Gene3D" id="3.40.50.150">
    <property type="entry name" value="Vaccinia Virus protein VP39"/>
    <property type="match status" value="1"/>
</dbReference>
<organism evidence="7 8">
    <name type="scientific">Empedobacter brevis NBRC 14943 = ATCC 43319</name>
    <dbReference type="NCBI Taxonomy" id="1218108"/>
    <lineage>
        <taxon>Bacteria</taxon>
        <taxon>Pseudomonadati</taxon>
        <taxon>Bacteroidota</taxon>
        <taxon>Flavobacteriia</taxon>
        <taxon>Flavobacteriales</taxon>
        <taxon>Weeksellaceae</taxon>
        <taxon>Empedobacter</taxon>
    </lineage>
</organism>
<dbReference type="SUPFAM" id="SSF116734">
    <property type="entry name" value="DNA methylase specificity domain"/>
    <property type="match status" value="1"/>
</dbReference>
<comment type="caution">
    <text evidence="7">The sequence shown here is derived from an EMBL/GenBank/DDBJ whole genome shotgun (WGS) entry which is preliminary data.</text>
</comment>
<keyword evidence="4" id="KW-0949">S-adenosyl-L-methionine</keyword>
<keyword evidence="2 7" id="KW-0489">Methyltransferase</keyword>
<dbReference type="PANTHER" id="PTHR33841:SF1">
    <property type="entry name" value="DNA METHYLTRANSFERASE A"/>
    <property type="match status" value="1"/>
</dbReference>
<dbReference type="GO" id="GO:0006304">
    <property type="term" value="P:DNA modification"/>
    <property type="evidence" value="ECO:0007669"/>
    <property type="project" value="InterPro"/>
</dbReference>
<dbReference type="SUPFAM" id="SSF53335">
    <property type="entry name" value="S-adenosyl-L-methionine-dependent methyltransferases"/>
    <property type="match status" value="1"/>
</dbReference>
<dbReference type="InterPro" id="IPR029063">
    <property type="entry name" value="SAM-dependent_MTases_sf"/>
</dbReference>
<evidence type="ECO:0000256" key="4">
    <source>
        <dbReference type="ARBA" id="ARBA00022691"/>
    </source>
</evidence>
<dbReference type="InterPro" id="IPR002052">
    <property type="entry name" value="DNA_methylase_N6_adenine_CS"/>
</dbReference>
<dbReference type="GO" id="GO:0032259">
    <property type="term" value="P:methylation"/>
    <property type="evidence" value="ECO:0007669"/>
    <property type="project" value="UniProtKB-KW"/>
</dbReference>
<proteinExistence type="predicted"/>
<dbReference type="InterPro" id="IPR011639">
    <property type="entry name" value="MethylTrfase_TaqI-like_dom"/>
</dbReference>
<name>A0A511NJP9_9FLAO</name>
<evidence type="ECO:0000256" key="1">
    <source>
        <dbReference type="ARBA" id="ARBA00011900"/>
    </source>
</evidence>
<dbReference type="PANTHER" id="PTHR33841">
    <property type="entry name" value="DNA METHYLTRANSFERASE YEEA-RELATED"/>
    <property type="match status" value="1"/>
</dbReference>
<keyword evidence="3 7" id="KW-0808">Transferase</keyword>
<evidence type="ECO:0000256" key="5">
    <source>
        <dbReference type="ARBA" id="ARBA00047942"/>
    </source>
</evidence>
<dbReference type="AlphaFoldDB" id="A0A511NJP9"/>
<keyword evidence="8" id="KW-1185">Reference proteome</keyword>
<dbReference type="GO" id="GO:0004519">
    <property type="term" value="F:endonuclease activity"/>
    <property type="evidence" value="ECO:0007669"/>
    <property type="project" value="UniProtKB-KW"/>
</dbReference>
<dbReference type="GO" id="GO:0009007">
    <property type="term" value="F:site-specific DNA-methyltransferase (adenine-specific) activity"/>
    <property type="evidence" value="ECO:0007669"/>
    <property type="project" value="UniProtKB-EC"/>
</dbReference>
<feature type="domain" description="Type II methyltransferase M.TaqI-like" evidence="6">
    <location>
        <begin position="391"/>
        <end position="553"/>
    </location>
</feature>
<evidence type="ECO:0000256" key="3">
    <source>
        <dbReference type="ARBA" id="ARBA00022679"/>
    </source>
</evidence>
<dbReference type="InterPro" id="IPR050953">
    <property type="entry name" value="N4_N6_ade-DNA_methylase"/>
</dbReference>
<dbReference type="GO" id="GO:0003676">
    <property type="term" value="F:nucleic acid binding"/>
    <property type="evidence" value="ECO:0007669"/>
    <property type="project" value="InterPro"/>
</dbReference>
<reference evidence="7 8" key="1">
    <citation type="submission" date="2019-07" db="EMBL/GenBank/DDBJ databases">
        <title>Whole genome shotgun sequence of Empedobacter brevis NBRC 14943.</title>
        <authorList>
            <person name="Hosoyama A."/>
            <person name="Uohara A."/>
            <person name="Ohji S."/>
            <person name="Ichikawa N."/>
        </authorList>
    </citation>
    <scope>NUCLEOTIDE SEQUENCE [LARGE SCALE GENOMIC DNA]</scope>
    <source>
        <strain evidence="7 8">NBRC 14943</strain>
    </source>
</reference>
<protein>
    <recommendedName>
        <fullName evidence="1">site-specific DNA-methyltransferase (adenine-specific)</fullName>
        <ecNumber evidence="1">2.1.1.72</ecNumber>
    </recommendedName>
</protein>